<accession>A0A329MRZ3</accession>
<dbReference type="AlphaFoldDB" id="A0A329MRZ3"/>
<dbReference type="Pfam" id="PF12833">
    <property type="entry name" value="HTH_18"/>
    <property type="match status" value="1"/>
</dbReference>
<evidence type="ECO:0000313" key="9">
    <source>
        <dbReference type="EMBL" id="RAV22320.1"/>
    </source>
</evidence>
<comment type="subcellular location">
    <subcellularLocation>
        <location evidence="1">Cell envelope</location>
    </subcellularLocation>
</comment>
<keyword evidence="10" id="KW-1185">Reference proteome</keyword>
<dbReference type="EMBL" id="QMFB01000002">
    <property type="protein sequence ID" value="RAV22320.1"/>
    <property type="molecule type" value="Genomic_DNA"/>
</dbReference>
<proteinExistence type="inferred from homology"/>
<dbReference type="RefSeq" id="WP_113029726.1">
    <property type="nucleotide sequence ID" value="NZ_QMFB01000002.1"/>
</dbReference>
<keyword evidence="5" id="KW-0805">Transcription regulation</keyword>
<dbReference type="InterPro" id="IPR002491">
    <property type="entry name" value="ABC_transptr_periplasmic_BD"/>
</dbReference>
<comment type="similarity">
    <text evidence="2">Belongs to the bacterial solute-binding protein 8 family.</text>
</comment>
<keyword evidence="6" id="KW-0804">Transcription</keyword>
<dbReference type="SMART" id="SM00342">
    <property type="entry name" value="HTH_ARAC"/>
    <property type="match status" value="1"/>
</dbReference>
<evidence type="ECO:0000313" key="10">
    <source>
        <dbReference type="Proteomes" id="UP000250369"/>
    </source>
</evidence>
<dbReference type="SUPFAM" id="SSF46689">
    <property type="entry name" value="Homeodomain-like"/>
    <property type="match status" value="2"/>
</dbReference>
<dbReference type="GO" id="GO:1901678">
    <property type="term" value="P:iron coordination entity transport"/>
    <property type="evidence" value="ECO:0007669"/>
    <property type="project" value="UniProtKB-ARBA"/>
</dbReference>
<dbReference type="PROSITE" id="PS50983">
    <property type="entry name" value="FE_B12_PBP"/>
    <property type="match status" value="1"/>
</dbReference>
<organism evidence="9 10">
    <name type="scientific">Paenibacillus contaminans</name>
    <dbReference type="NCBI Taxonomy" id="450362"/>
    <lineage>
        <taxon>Bacteria</taxon>
        <taxon>Bacillati</taxon>
        <taxon>Bacillota</taxon>
        <taxon>Bacilli</taxon>
        <taxon>Bacillales</taxon>
        <taxon>Paenibacillaceae</taxon>
        <taxon>Paenibacillus</taxon>
    </lineage>
</organism>
<gene>
    <name evidence="9" type="ORF">DQG23_05065</name>
</gene>
<dbReference type="OrthoDB" id="2660924at2"/>
<keyword evidence="4" id="KW-0732">Signal</keyword>
<dbReference type="PROSITE" id="PS01124">
    <property type="entry name" value="HTH_ARAC_FAMILY_2"/>
    <property type="match status" value="1"/>
</dbReference>
<dbReference type="GO" id="GO:0030288">
    <property type="term" value="C:outer membrane-bounded periplasmic space"/>
    <property type="evidence" value="ECO:0007669"/>
    <property type="project" value="TreeGrafter"/>
</dbReference>
<dbReference type="Gene3D" id="3.40.50.1980">
    <property type="entry name" value="Nitrogenase molybdenum iron protein domain"/>
    <property type="match status" value="2"/>
</dbReference>
<evidence type="ECO:0000256" key="1">
    <source>
        <dbReference type="ARBA" id="ARBA00004196"/>
    </source>
</evidence>
<dbReference type="Gene3D" id="1.10.10.60">
    <property type="entry name" value="Homeodomain-like"/>
    <property type="match status" value="2"/>
</dbReference>
<protein>
    <recommendedName>
        <fullName evidence="11">AraC family transcriptional regulator</fullName>
    </recommendedName>
</protein>
<dbReference type="InterPro" id="IPR018060">
    <property type="entry name" value="HTH_AraC"/>
</dbReference>
<keyword evidence="3" id="KW-0813">Transport</keyword>
<feature type="domain" description="Fe/B12 periplasmic-binding" evidence="8">
    <location>
        <begin position="273"/>
        <end position="530"/>
    </location>
</feature>
<evidence type="ECO:0000256" key="3">
    <source>
        <dbReference type="ARBA" id="ARBA00022448"/>
    </source>
</evidence>
<dbReference type="PANTHER" id="PTHR30532:SF29">
    <property type="entry name" value="FE(3+) DICITRATE-BINDING PERIPLASMIC PROTEIN"/>
    <property type="match status" value="1"/>
</dbReference>
<dbReference type="GO" id="GO:0043565">
    <property type="term" value="F:sequence-specific DNA binding"/>
    <property type="evidence" value="ECO:0007669"/>
    <property type="project" value="InterPro"/>
</dbReference>
<dbReference type="InterPro" id="IPR051313">
    <property type="entry name" value="Bact_iron-sidero_bind"/>
</dbReference>
<evidence type="ECO:0000256" key="2">
    <source>
        <dbReference type="ARBA" id="ARBA00008814"/>
    </source>
</evidence>
<evidence type="ECO:0000259" key="8">
    <source>
        <dbReference type="PROSITE" id="PS50983"/>
    </source>
</evidence>
<dbReference type="SUPFAM" id="SSF53807">
    <property type="entry name" value="Helical backbone' metal receptor"/>
    <property type="match status" value="1"/>
</dbReference>
<comment type="caution">
    <text evidence="9">The sequence shown here is derived from an EMBL/GenBank/DDBJ whole genome shotgun (WGS) entry which is preliminary data.</text>
</comment>
<evidence type="ECO:0000259" key="7">
    <source>
        <dbReference type="PROSITE" id="PS01124"/>
    </source>
</evidence>
<dbReference type="PANTHER" id="PTHR30532">
    <property type="entry name" value="IRON III DICITRATE-BINDING PERIPLASMIC PROTEIN"/>
    <property type="match status" value="1"/>
</dbReference>
<evidence type="ECO:0000256" key="6">
    <source>
        <dbReference type="ARBA" id="ARBA00023163"/>
    </source>
</evidence>
<dbReference type="InterPro" id="IPR009057">
    <property type="entry name" value="Homeodomain-like_sf"/>
</dbReference>
<evidence type="ECO:0000256" key="5">
    <source>
        <dbReference type="ARBA" id="ARBA00023015"/>
    </source>
</evidence>
<name>A0A329MRZ3_9BACL</name>
<sequence>MRLSRIYVWSQSIMLTAEASNNSSYTTQAGYSLFIPFKGQCRLRFAEWDIKETANVAYLLPTATPIEVHNAPGLPWSAFLIEFESILRLQNGDETLIDPLAPSRPVALRVSPFYRLLKLAEEIHLQSRTEEDSLADRYLVHARFQELISMLLKAVEENKADAEDEAVQAVSKTIAYINNHFATEITHTRLAELAGLSLRHYSRIFRQLTDQSPIDYLIGKRIDEAEKLLLVSGNSIQDIAGMSGFHDPFHFSRSFKRQRGISPRLYVNLRKERSRLVTYQYLGEMLALGIKPVGAPKLLLAGGYFRGLAEGIKETGMSVVMPYMDKLTELKPDAILTFDGHHYSQYAKIAPTLDVSWSKPAFDRFRLLADRLGKLKEAEAWLLDYREKAESVRVKLSEYVKPGQTVSFFWARGLPRSFQVYYDMELLYDDLGLTAPEAVRHVQAISHPFKNDIPVSELRSYAGDHMFIVISRGRRAQHLFQQWRLDQTWNELPAVRNNQVYLLSEDWLREDPISRMGQLQDIINIMQASRTGLSRV</sequence>
<dbReference type="GO" id="GO:0003700">
    <property type="term" value="F:DNA-binding transcription factor activity"/>
    <property type="evidence" value="ECO:0007669"/>
    <property type="project" value="InterPro"/>
</dbReference>
<evidence type="ECO:0008006" key="11">
    <source>
        <dbReference type="Google" id="ProtNLM"/>
    </source>
</evidence>
<reference evidence="9 10" key="1">
    <citation type="journal article" date="2009" name="Int. J. Syst. Evol. Microbiol.">
        <title>Paenibacillus contaminans sp. nov., isolated from a contaminated laboratory plate.</title>
        <authorList>
            <person name="Chou J.H."/>
            <person name="Lee J.H."/>
            <person name="Lin M.C."/>
            <person name="Chang P.S."/>
            <person name="Arun A.B."/>
            <person name="Young C.C."/>
            <person name="Chen W.M."/>
        </authorList>
    </citation>
    <scope>NUCLEOTIDE SEQUENCE [LARGE SCALE GENOMIC DNA]</scope>
    <source>
        <strain evidence="9 10">CKOBP-6</strain>
    </source>
</reference>
<feature type="domain" description="HTH araC/xylS-type" evidence="7">
    <location>
        <begin position="171"/>
        <end position="269"/>
    </location>
</feature>
<evidence type="ECO:0000256" key="4">
    <source>
        <dbReference type="ARBA" id="ARBA00022729"/>
    </source>
</evidence>
<dbReference type="Pfam" id="PF01497">
    <property type="entry name" value="Peripla_BP_2"/>
    <property type="match status" value="1"/>
</dbReference>
<dbReference type="Proteomes" id="UP000250369">
    <property type="component" value="Unassembled WGS sequence"/>
</dbReference>